<dbReference type="Gene3D" id="3.40.525.10">
    <property type="entry name" value="CRAL-TRIO lipid binding domain"/>
    <property type="match status" value="1"/>
</dbReference>
<dbReference type="OrthoDB" id="2127056at2759"/>
<keyword evidence="4" id="KW-1185">Reference proteome</keyword>
<protein>
    <submittedName>
        <fullName evidence="3">Sec14-like cytosolic factor or phosphatidylinositol phosphatidylcholine transfer protein</fullName>
    </submittedName>
</protein>
<dbReference type="InterPro" id="IPR001251">
    <property type="entry name" value="CRAL-TRIO_dom"/>
</dbReference>
<accession>A0A0M0J638</accession>
<evidence type="ECO:0000313" key="3">
    <source>
        <dbReference type="EMBL" id="KOO21797.1"/>
    </source>
</evidence>
<gene>
    <name evidence="3" type="ORF">Ctob_001109</name>
</gene>
<dbReference type="PANTHER" id="PTHR45657">
    <property type="entry name" value="CRAL-TRIO DOMAIN-CONTAINING PROTEIN YKL091C-RELATED"/>
    <property type="match status" value="1"/>
</dbReference>
<dbReference type="Proteomes" id="UP000037460">
    <property type="component" value="Unassembled WGS sequence"/>
</dbReference>
<sequence length="439" mass="47577">MGCASSKETVQEPTSPEPAPLKLASTMDVVLVDPTPPEESALAAAAMLKVDDANSAERALAPTGCPYHHAWAAPAASSPPETSPPAATEPEPVATDAVHESIVALAEDEPVLKSSVLSSASVAEPEAVSCPVAKAVTPSDWPRAPPGASFKKLGFTREQKNVDELLVANAAAIATLREALADTDLSKYDLGSRVPYDDIWLLRFILSNGNQGAEKAVRATLAYRAANVELLERAAAGDNAKYQPLLRYSIAEVYSQRTTMDEPVQLIRAGKSNVKKLMDLFTEDEVVESMNFQKEQLFLMCDEATRRTRRLVKMVTCLDMHSSKFTDNDKRFFKALGRASKDSELYYPQLLQITVAINVPSYLNLIWPIAKRVMPAKTLAKFRICSARNTLTESAVKCPFATTAFTPDTLVNFLGGSGPSTTVLGPADRPRVAYDENED</sequence>
<feature type="domain" description="CRAL-TRIO" evidence="2">
    <location>
        <begin position="241"/>
        <end position="422"/>
    </location>
</feature>
<evidence type="ECO:0000256" key="1">
    <source>
        <dbReference type="SAM" id="MobiDB-lite"/>
    </source>
</evidence>
<dbReference type="EMBL" id="JWZX01003334">
    <property type="protein sequence ID" value="KOO21797.1"/>
    <property type="molecule type" value="Genomic_DNA"/>
</dbReference>
<comment type="caution">
    <text evidence="3">The sequence shown here is derived from an EMBL/GenBank/DDBJ whole genome shotgun (WGS) entry which is preliminary data.</text>
</comment>
<dbReference type="PANTHER" id="PTHR45657:SF1">
    <property type="entry name" value="CRAL-TRIO DOMAIN-CONTAINING PROTEIN YKL091C-RELATED"/>
    <property type="match status" value="1"/>
</dbReference>
<dbReference type="AlphaFoldDB" id="A0A0M0J638"/>
<dbReference type="InterPro" id="IPR036865">
    <property type="entry name" value="CRAL-TRIO_dom_sf"/>
</dbReference>
<dbReference type="CDD" id="cd00170">
    <property type="entry name" value="SEC14"/>
    <property type="match status" value="1"/>
</dbReference>
<reference evidence="4" key="1">
    <citation type="journal article" date="2015" name="PLoS Genet.">
        <title>Genome Sequence and Transcriptome Analyses of Chrysochromulina tobin: Metabolic Tools for Enhanced Algal Fitness in the Prominent Order Prymnesiales (Haptophyceae).</title>
        <authorList>
            <person name="Hovde B.T."/>
            <person name="Deodato C.R."/>
            <person name="Hunsperger H.M."/>
            <person name="Ryken S.A."/>
            <person name="Yost W."/>
            <person name="Jha R.K."/>
            <person name="Patterson J."/>
            <person name="Monnat R.J. Jr."/>
            <person name="Barlow S.B."/>
            <person name="Starkenburg S.R."/>
            <person name="Cattolico R.A."/>
        </authorList>
    </citation>
    <scope>NUCLEOTIDE SEQUENCE</scope>
    <source>
        <strain evidence="4">CCMP291</strain>
    </source>
</reference>
<feature type="region of interest" description="Disordered" evidence="1">
    <location>
        <begin position="1"/>
        <end position="23"/>
    </location>
</feature>
<dbReference type="Pfam" id="PF00650">
    <property type="entry name" value="CRAL_TRIO"/>
    <property type="match status" value="1"/>
</dbReference>
<proteinExistence type="predicted"/>
<feature type="compositionally biased region" description="Polar residues" evidence="1">
    <location>
        <begin position="1"/>
        <end position="14"/>
    </location>
</feature>
<dbReference type="InterPro" id="IPR051026">
    <property type="entry name" value="PI/PC_transfer"/>
</dbReference>
<evidence type="ECO:0000259" key="2">
    <source>
        <dbReference type="PROSITE" id="PS50191"/>
    </source>
</evidence>
<dbReference type="SUPFAM" id="SSF52087">
    <property type="entry name" value="CRAL/TRIO domain"/>
    <property type="match status" value="1"/>
</dbReference>
<organism evidence="3 4">
    <name type="scientific">Chrysochromulina tobinii</name>
    <dbReference type="NCBI Taxonomy" id="1460289"/>
    <lineage>
        <taxon>Eukaryota</taxon>
        <taxon>Haptista</taxon>
        <taxon>Haptophyta</taxon>
        <taxon>Prymnesiophyceae</taxon>
        <taxon>Prymnesiales</taxon>
        <taxon>Chrysochromulinaceae</taxon>
        <taxon>Chrysochromulina</taxon>
    </lineage>
</organism>
<evidence type="ECO:0000313" key="4">
    <source>
        <dbReference type="Proteomes" id="UP000037460"/>
    </source>
</evidence>
<feature type="region of interest" description="Disordered" evidence="1">
    <location>
        <begin position="72"/>
        <end position="91"/>
    </location>
</feature>
<name>A0A0M0J638_9EUKA</name>
<dbReference type="PROSITE" id="PS50191">
    <property type="entry name" value="CRAL_TRIO"/>
    <property type="match status" value="1"/>
</dbReference>